<dbReference type="GO" id="GO:0005634">
    <property type="term" value="C:nucleus"/>
    <property type="evidence" value="ECO:0007669"/>
    <property type="project" value="UniProtKB-SubCell"/>
</dbReference>
<keyword evidence="2" id="KW-0805">Transcription regulation</keyword>
<organism evidence="7 8">
    <name type="scientific">Setomelanomma holmii</name>
    <dbReference type="NCBI Taxonomy" id="210430"/>
    <lineage>
        <taxon>Eukaryota</taxon>
        <taxon>Fungi</taxon>
        <taxon>Dikarya</taxon>
        <taxon>Ascomycota</taxon>
        <taxon>Pezizomycotina</taxon>
        <taxon>Dothideomycetes</taxon>
        <taxon>Pleosporomycetidae</taxon>
        <taxon>Pleosporales</taxon>
        <taxon>Pleosporineae</taxon>
        <taxon>Phaeosphaeriaceae</taxon>
        <taxon>Setomelanomma</taxon>
    </lineage>
</organism>
<reference evidence="7" key="1">
    <citation type="journal article" date="2020" name="Stud. Mycol.">
        <title>101 Dothideomycetes genomes: a test case for predicting lifestyles and emergence of pathogens.</title>
        <authorList>
            <person name="Haridas S."/>
            <person name="Albert R."/>
            <person name="Binder M."/>
            <person name="Bloem J."/>
            <person name="Labutti K."/>
            <person name="Salamov A."/>
            <person name="Andreopoulos B."/>
            <person name="Baker S."/>
            <person name="Barry K."/>
            <person name="Bills G."/>
            <person name="Bluhm B."/>
            <person name="Cannon C."/>
            <person name="Castanera R."/>
            <person name="Culley D."/>
            <person name="Daum C."/>
            <person name="Ezra D."/>
            <person name="Gonzalez J."/>
            <person name="Henrissat B."/>
            <person name="Kuo A."/>
            <person name="Liang C."/>
            <person name="Lipzen A."/>
            <person name="Lutzoni F."/>
            <person name="Magnuson J."/>
            <person name="Mondo S."/>
            <person name="Nolan M."/>
            <person name="Ohm R."/>
            <person name="Pangilinan J."/>
            <person name="Park H.-J."/>
            <person name="Ramirez L."/>
            <person name="Alfaro M."/>
            <person name="Sun H."/>
            <person name="Tritt A."/>
            <person name="Yoshinaga Y."/>
            <person name="Zwiers L.-H."/>
            <person name="Turgeon B."/>
            <person name="Goodwin S."/>
            <person name="Spatafora J."/>
            <person name="Crous P."/>
            <person name="Grigoriev I."/>
        </authorList>
    </citation>
    <scope>NUCLEOTIDE SEQUENCE</scope>
    <source>
        <strain evidence="7">CBS 110217</strain>
    </source>
</reference>
<dbReference type="AlphaFoldDB" id="A0A9P4H6A8"/>
<feature type="non-terminal residue" evidence="7">
    <location>
        <position position="105"/>
    </location>
</feature>
<evidence type="ECO:0000256" key="3">
    <source>
        <dbReference type="ARBA" id="ARBA00023163"/>
    </source>
</evidence>
<gene>
    <name evidence="7" type="ORF">EK21DRAFT_49002</name>
</gene>
<comment type="caution">
    <text evidence="7">The sequence shown here is derived from an EMBL/GenBank/DDBJ whole genome shotgun (WGS) entry which is preliminary data.</text>
</comment>
<dbReference type="Gene3D" id="1.20.5.170">
    <property type="match status" value="1"/>
</dbReference>
<dbReference type="SUPFAM" id="SSF57959">
    <property type="entry name" value="Leucine zipper domain"/>
    <property type="match status" value="1"/>
</dbReference>
<dbReference type="SMART" id="SM00338">
    <property type="entry name" value="BRLZ"/>
    <property type="match status" value="1"/>
</dbReference>
<dbReference type="EMBL" id="ML978214">
    <property type="protein sequence ID" value="KAF2028369.1"/>
    <property type="molecule type" value="Genomic_DNA"/>
</dbReference>
<evidence type="ECO:0000256" key="2">
    <source>
        <dbReference type="ARBA" id="ARBA00023015"/>
    </source>
</evidence>
<dbReference type="Pfam" id="PF00170">
    <property type="entry name" value="bZIP_1"/>
    <property type="match status" value="1"/>
</dbReference>
<evidence type="ECO:0000256" key="5">
    <source>
        <dbReference type="SAM" id="Coils"/>
    </source>
</evidence>
<evidence type="ECO:0000256" key="4">
    <source>
        <dbReference type="ARBA" id="ARBA00023242"/>
    </source>
</evidence>
<dbReference type="PROSITE" id="PS50217">
    <property type="entry name" value="BZIP"/>
    <property type="match status" value="1"/>
</dbReference>
<dbReference type="Proteomes" id="UP000799777">
    <property type="component" value="Unassembled WGS sequence"/>
</dbReference>
<keyword evidence="3" id="KW-0804">Transcription</keyword>
<dbReference type="GO" id="GO:0003700">
    <property type="term" value="F:DNA-binding transcription factor activity"/>
    <property type="evidence" value="ECO:0007669"/>
    <property type="project" value="InterPro"/>
</dbReference>
<evidence type="ECO:0000256" key="1">
    <source>
        <dbReference type="ARBA" id="ARBA00004123"/>
    </source>
</evidence>
<dbReference type="OrthoDB" id="295274at2759"/>
<comment type="subcellular location">
    <subcellularLocation>
        <location evidence="1">Nucleus</location>
    </subcellularLocation>
</comment>
<dbReference type="InterPro" id="IPR004827">
    <property type="entry name" value="bZIP"/>
</dbReference>
<dbReference type="InterPro" id="IPR051027">
    <property type="entry name" value="bZIP_transcription_factors"/>
</dbReference>
<evidence type="ECO:0000313" key="8">
    <source>
        <dbReference type="Proteomes" id="UP000799777"/>
    </source>
</evidence>
<feature type="coiled-coil region" evidence="5">
    <location>
        <begin position="21"/>
        <end position="48"/>
    </location>
</feature>
<accession>A0A9P4H6A8</accession>
<dbReference type="CDD" id="cd14687">
    <property type="entry name" value="bZIP_ATF2"/>
    <property type="match status" value="1"/>
</dbReference>
<keyword evidence="5" id="KW-0175">Coiled coil</keyword>
<dbReference type="PANTHER" id="PTHR19304">
    <property type="entry name" value="CYCLIC-AMP RESPONSE ELEMENT BINDING PROTEIN"/>
    <property type="match status" value="1"/>
</dbReference>
<name>A0A9P4H6A8_9PLEO</name>
<evidence type="ECO:0000259" key="6">
    <source>
        <dbReference type="PROSITE" id="PS50217"/>
    </source>
</evidence>
<feature type="non-terminal residue" evidence="7">
    <location>
        <position position="1"/>
    </location>
</feature>
<dbReference type="InterPro" id="IPR046347">
    <property type="entry name" value="bZIP_sf"/>
</dbReference>
<evidence type="ECO:0000313" key="7">
    <source>
        <dbReference type="EMBL" id="KAF2028369.1"/>
    </source>
</evidence>
<sequence>EVGSARAVYLEKNRKAASKCRSKQKRQQEDLVEEARDVERRNRALKAEVELLKGGMRELMDIVGQHTHCSDSRLKLYVQREADRLATGCVRPPLHVQPSESSLSP</sequence>
<keyword evidence="8" id="KW-1185">Reference proteome</keyword>
<proteinExistence type="predicted"/>
<protein>
    <recommendedName>
        <fullName evidence="6">BZIP domain-containing protein</fullName>
    </recommendedName>
</protein>
<feature type="domain" description="BZIP" evidence="6">
    <location>
        <begin position="11"/>
        <end position="66"/>
    </location>
</feature>
<keyword evidence="4" id="KW-0539">Nucleus</keyword>